<sequence>MVRKPTAYLPGYKKEYVNHTKIPISSKGGDYFTLTSTANVLTEDQLEIKHALDKAKKEFQDIEKLHEAIEKARDLELQQLEEEIGEEFENYISHVYEAFEESCTDLLEIKFTYLARLYEFRKQFDELAELVQEVEKIRKRSGITFGSERLNHLSTLALISASSRDEQPMYRIHDNEINDIFIDGRIHKYPQVYAFYKYGKVYRSEEEAMTYIKEKETEC</sequence>
<keyword evidence="2" id="KW-1185">Reference proteome</keyword>
<dbReference type="AlphaFoldDB" id="A0AAV4LHN1"/>
<accession>A0AAV4LHN1</accession>
<evidence type="ECO:0000313" key="2">
    <source>
        <dbReference type="Proteomes" id="UP001057291"/>
    </source>
</evidence>
<dbReference type="RefSeq" id="WP_282200314.1">
    <property type="nucleotide sequence ID" value="NZ_BOQE01000001.1"/>
</dbReference>
<dbReference type="Proteomes" id="UP001057291">
    <property type="component" value="Unassembled WGS sequence"/>
</dbReference>
<protein>
    <submittedName>
        <fullName evidence="1">Uncharacterized protein</fullName>
    </submittedName>
</protein>
<proteinExistence type="predicted"/>
<dbReference type="EMBL" id="BOQE01000001">
    <property type="protein sequence ID" value="GIM47320.1"/>
    <property type="molecule type" value="Genomic_DNA"/>
</dbReference>
<name>A0AAV4LHN1_9BACL</name>
<gene>
    <name evidence="1" type="ORF">DNHGIG_28690</name>
</gene>
<reference evidence="1" key="1">
    <citation type="journal article" date="2023" name="Int. J. Syst. Evol. Microbiol.">
        <title>Collibacillus ludicampi gen. nov., sp. nov., a new soil bacterium of the family Alicyclobacillaceae.</title>
        <authorList>
            <person name="Jojima T."/>
            <person name="Ioku Y."/>
            <person name="Fukuta Y."/>
            <person name="Shirasaka N."/>
            <person name="Matsumura Y."/>
            <person name="Mori M."/>
        </authorList>
    </citation>
    <scope>NUCLEOTIDE SEQUENCE</scope>
    <source>
        <strain evidence="1">TP075</strain>
    </source>
</reference>
<organism evidence="1 2">
    <name type="scientific">Collibacillus ludicampi</name>
    <dbReference type="NCBI Taxonomy" id="2771369"/>
    <lineage>
        <taxon>Bacteria</taxon>
        <taxon>Bacillati</taxon>
        <taxon>Bacillota</taxon>
        <taxon>Bacilli</taxon>
        <taxon>Bacillales</taxon>
        <taxon>Alicyclobacillaceae</taxon>
        <taxon>Collibacillus</taxon>
    </lineage>
</organism>
<evidence type="ECO:0000313" key="1">
    <source>
        <dbReference type="EMBL" id="GIM47320.1"/>
    </source>
</evidence>
<comment type="caution">
    <text evidence="1">The sequence shown here is derived from an EMBL/GenBank/DDBJ whole genome shotgun (WGS) entry which is preliminary data.</text>
</comment>